<dbReference type="Gene3D" id="3.40.50.12500">
    <property type="match status" value="1"/>
</dbReference>
<dbReference type="PANTHER" id="PTHR40267">
    <property type="entry name" value="BLR3294 PROTEIN"/>
    <property type="match status" value="1"/>
</dbReference>
<keyword evidence="2" id="KW-1185">Reference proteome</keyword>
<dbReference type="Proteomes" id="UP000184052">
    <property type="component" value="Unassembled WGS sequence"/>
</dbReference>
<keyword evidence="1" id="KW-0413">Isomerase</keyword>
<dbReference type="GO" id="GO:0016853">
    <property type="term" value="F:isomerase activity"/>
    <property type="evidence" value="ECO:0007669"/>
    <property type="project" value="UniProtKB-KW"/>
</dbReference>
<dbReference type="InterPro" id="IPR053714">
    <property type="entry name" value="Iso_Racemase_Enz_sf"/>
</dbReference>
<name>A0A1M6HVA5_9FIRM</name>
<dbReference type="PIRSF" id="PIRSF015736">
    <property type="entry name" value="MI"/>
    <property type="match status" value="1"/>
</dbReference>
<dbReference type="RefSeq" id="WP_073049555.1">
    <property type="nucleotide sequence ID" value="NZ_FQZL01000014.1"/>
</dbReference>
<organism evidence="1 2">
    <name type="scientific">Dethiosulfatibacter aminovorans DSM 17477</name>
    <dbReference type="NCBI Taxonomy" id="1121476"/>
    <lineage>
        <taxon>Bacteria</taxon>
        <taxon>Bacillati</taxon>
        <taxon>Bacillota</taxon>
        <taxon>Tissierellia</taxon>
        <taxon>Dethiosulfatibacter</taxon>
    </lineage>
</organism>
<dbReference type="Pfam" id="PF17645">
    <property type="entry name" value="Amdase"/>
    <property type="match status" value="1"/>
</dbReference>
<dbReference type="AlphaFoldDB" id="A0A1M6HVA5"/>
<dbReference type="OrthoDB" id="483160at2"/>
<proteinExistence type="predicted"/>
<gene>
    <name evidence="1" type="ORF">SAMN02745751_02123</name>
</gene>
<dbReference type="InterPro" id="IPR026286">
    <property type="entry name" value="MaiA/AMDase"/>
</dbReference>
<dbReference type="STRING" id="1121476.SAMN02745751_02123"/>
<sequence>MKSFDWKYRIGVIYIASSVTLEWEWQNVLPGDVSFHVERIELEDAQADEEFLLAMMESPQIEKASRILGALDVDVIVFCCTIGSLIKGKGWDKELLTRIEKSSGGVPATSTSTGLLEALEHLDSKGVNVVTPYIDELNVLEKRFLEDNGFNVTSLFGYQCIADYDIARVTPDQFVDAVKKGDSDDADCAFISCTNSNTLEAINRLEEETGKPVLSSNQVSLLSSLKKIGYPVDKVQDYGKIFII</sequence>
<evidence type="ECO:0000313" key="2">
    <source>
        <dbReference type="Proteomes" id="UP000184052"/>
    </source>
</evidence>
<protein>
    <submittedName>
        <fullName evidence="1">Maleate isomerase</fullName>
    </submittedName>
</protein>
<accession>A0A1M6HVA5</accession>
<evidence type="ECO:0000313" key="1">
    <source>
        <dbReference type="EMBL" id="SHJ26027.1"/>
    </source>
</evidence>
<dbReference type="EMBL" id="FQZL01000014">
    <property type="protein sequence ID" value="SHJ26027.1"/>
    <property type="molecule type" value="Genomic_DNA"/>
</dbReference>
<reference evidence="1 2" key="1">
    <citation type="submission" date="2016-11" db="EMBL/GenBank/DDBJ databases">
        <authorList>
            <person name="Jaros S."/>
            <person name="Januszkiewicz K."/>
            <person name="Wedrychowicz H."/>
        </authorList>
    </citation>
    <scope>NUCLEOTIDE SEQUENCE [LARGE SCALE GENOMIC DNA]</scope>
    <source>
        <strain evidence="1 2">DSM 17477</strain>
    </source>
</reference>
<dbReference type="PANTHER" id="PTHR40267:SF1">
    <property type="entry name" value="BLR3294 PROTEIN"/>
    <property type="match status" value="1"/>
</dbReference>